<name>A0A0F4L9X7_9LACO</name>
<dbReference type="RefSeq" id="WP_046325425.1">
    <property type="nucleotide sequence ID" value="NZ_JBHTMT010000004.1"/>
</dbReference>
<feature type="transmembrane region" description="Helical" evidence="7">
    <location>
        <begin position="162"/>
        <end position="182"/>
    </location>
</feature>
<keyword evidence="3" id="KW-1003">Cell membrane</keyword>
<feature type="transmembrane region" description="Helical" evidence="7">
    <location>
        <begin position="42"/>
        <end position="62"/>
    </location>
</feature>
<feature type="transmembrane region" description="Helical" evidence="7">
    <location>
        <begin position="363"/>
        <end position="384"/>
    </location>
</feature>
<evidence type="ECO:0000256" key="6">
    <source>
        <dbReference type="ARBA" id="ARBA00023136"/>
    </source>
</evidence>
<feature type="transmembrane region" description="Helical" evidence="7">
    <location>
        <begin position="298"/>
        <end position="318"/>
    </location>
</feature>
<dbReference type="InterPro" id="IPR036259">
    <property type="entry name" value="MFS_trans_sf"/>
</dbReference>
<evidence type="ECO:0000256" key="1">
    <source>
        <dbReference type="ARBA" id="ARBA00004651"/>
    </source>
</evidence>
<organism evidence="8 9">
    <name type="scientific">Lactobacillus melliventris</name>
    <dbReference type="NCBI Taxonomy" id="1218507"/>
    <lineage>
        <taxon>Bacteria</taxon>
        <taxon>Bacillati</taxon>
        <taxon>Bacillota</taxon>
        <taxon>Bacilli</taxon>
        <taxon>Lactobacillales</taxon>
        <taxon>Lactobacillaceae</taxon>
        <taxon>Lactobacillus</taxon>
    </lineage>
</organism>
<feature type="transmembrane region" description="Helical" evidence="7">
    <location>
        <begin position="12"/>
        <end position="30"/>
    </location>
</feature>
<comment type="subcellular location">
    <subcellularLocation>
        <location evidence="1">Cell membrane</location>
        <topology evidence="1">Multi-pass membrane protein</topology>
    </subcellularLocation>
</comment>
<dbReference type="OrthoDB" id="3268460at2"/>
<dbReference type="InterPro" id="IPR050171">
    <property type="entry name" value="MFS_Transporters"/>
</dbReference>
<dbReference type="PATRIC" id="fig|1218507.3.peg.1681"/>
<evidence type="ECO:0000313" key="9">
    <source>
        <dbReference type="Proteomes" id="UP000033531"/>
    </source>
</evidence>
<evidence type="ECO:0000256" key="7">
    <source>
        <dbReference type="SAM" id="Phobius"/>
    </source>
</evidence>
<evidence type="ECO:0000256" key="5">
    <source>
        <dbReference type="ARBA" id="ARBA00022989"/>
    </source>
</evidence>
<gene>
    <name evidence="8" type="ORF">JF74_14910</name>
</gene>
<dbReference type="PANTHER" id="PTHR23517">
    <property type="entry name" value="RESISTANCE PROTEIN MDTM, PUTATIVE-RELATED-RELATED"/>
    <property type="match status" value="1"/>
</dbReference>
<evidence type="ECO:0000256" key="3">
    <source>
        <dbReference type="ARBA" id="ARBA00022475"/>
    </source>
</evidence>
<dbReference type="CDD" id="cd17329">
    <property type="entry name" value="MFS_MdtH_MDR_like"/>
    <property type="match status" value="1"/>
</dbReference>
<keyword evidence="4 7" id="KW-0812">Transmembrane</keyword>
<accession>A0A0F4L9X7</accession>
<proteinExistence type="predicted"/>
<keyword evidence="2" id="KW-0813">Transport</keyword>
<reference evidence="8 9" key="1">
    <citation type="submission" date="2015-01" db="EMBL/GenBank/DDBJ databases">
        <title>Comparative genomics of the lactic acid bacteria isolated from the honey bee gut.</title>
        <authorList>
            <person name="Ellegaard K.M."/>
            <person name="Tamarit D."/>
            <person name="Javelind E."/>
            <person name="Olofsson T."/>
            <person name="Andersson S.G."/>
            <person name="Vasquez A."/>
        </authorList>
    </citation>
    <scope>NUCLEOTIDE SEQUENCE [LARGE SCALE GENOMIC DNA]</scope>
    <source>
        <strain evidence="8 9">Hma8</strain>
    </source>
</reference>
<dbReference type="SUPFAM" id="SSF103473">
    <property type="entry name" value="MFS general substrate transporter"/>
    <property type="match status" value="1"/>
</dbReference>
<dbReference type="Proteomes" id="UP000033531">
    <property type="component" value="Unassembled WGS sequence"/>
</dbReference>
<feature type="transmembrane region" description="Helical" evidence="7">
    <location>
        <begin position="339"/>
        <end position="357"/>
    </location>
</feature>
<dbReference type="HOGENOM" id="CLU_001265_60_4_9"/>
<dbReference type="PANTHER" id="PTHR23517:SF10">
    <property type="entry name" value="MAJOR FACILITATOR SUPERFAMILY (MFS) PROFILE DOMAIN-CONTAINING PROTEIN"/>
    <property type="match status" value="1"/>
</dbReference>
<keyword evidence="6 7" id="KW-0472">Membrane</keyword>
<feature type="transmembrane region" description="Helical" evidence="7">
    <location>
        <begin position="202"/>
        <end position="220"/>
    </location>
</feature>
<evidence type="ECO:0000313" key="8">
    <source>
        <dbReference type="EMBL" id="KJY55642.1"/>
    </source>
</evidence>
<dbReference type="GO" id="GO:0022857">
    <property type="term" value="F:transmembrane transporter activity"/>
    <property type="evidence" value="ECO:0007669"/>
    <property type="project" value="InterPro"/>
</dbReference>
<dbReference type="InterPro" id="IPR011701">
    <property type="entry name" value="MFS"/>
</dbReference>
<feature type="transmembrane region" description="Helical" evidence="7">
    <location>
        <begin position="74"/>
        <end position="94"/>
    </location>
</feature>
<sequence length="388" mass="43414">MLKKRQSISLKWLLLGVLITNTAMSFIWPLNTIYIHETLHKSLVIAASVLFLNQFATMLGSLIGGKLFDSWSPYYSILLGIVLNIFALGGLIFFHAWPAYALLLILSGLANGISVTCENSLATRVGNHRSSYVFNLLYFASNFGLVFGTLTVGYIMPLGIGYVFAIATIIQILFLVVAVINYNIQFNQTMGDRKQAIKKGKLTPKILGALVMVLICWLIYEQWQSNLSTFMVEKGFKVKSYSFLWTFNAILIVLFQPVVTHFDELLLKHIRGRLNIGILLLLASFALLLLPFKDNYGLYVTSMCLLTLGEILLFPGVASFVDIESPKNLTGYYQGRVQMFSALGKAIGPLFGALIIDNSNYEFLFLICILMALFALVIFSWPVFSKKI</sequence>
<feature type="transmembrane region" description="Helical" evidence="7">
    <location>
        <begin position="240"/>
        <end position="262"/>
    </location>
</feature>
<dbReference type="STRING" id="1218507.JF74_14910"/>
<feature type="transmembrane region" description="Helical" evidence="7">
    <location>
        <begin position="100"/>
        <end position="121"/>
    </location>
</feature>
<feature type="transmembrane region" description="Helical" evidence="7">
    <location>
        <begin position="274"/>
        <end position="292"/>
    </location>
</feature>
<comment type="caution">
    <text evidence="8">The sequence shown here is derived from an EMBL/GenBank/DDBJ whole genome shotgun (WGS) entry which is preliminary data.</text>
</comment>
<dbReference type="AlphaFoldDB" id="A0A0F4L9X7"/>
<feature type="transmembrane region" description="Helical" evidence="7">
    <location>
        <begin position="133"/>
        <end position="156"/>
    </location>
</feature>
<protein>
    <submittedName>
        <fullName evidence="8">Multidrug resistance protein</fullName>
    </submittedName>
</protein>
<dbReference type="Gene3D" id="1.20.1250.20">
    <property type="entry name" value="MFS general substrate transporter like domains"/>
    <property type="match status" value="1"/>
</dbReference>
<dbReference type="EMBL" id="JXLI01000013">
    <property type="protein sequence ID" value="KJY55642.1"/>
    <property type="molecule type" value="Genomic_DNA"/>
</dbReference>
<evidence type="ECO:0000256" key="4">
    <source>
        <dbReference type="ARBA" id="ARBA00022692"/>
    </source>
</evidence>
<dbReference type="Pfam" id="PF07690">
    <property type="entry name" value="MFS_1"/>
    <property type="match status" value="1"/>
</dbReference>
<dbReference type="GO" id="GO:0005886">
    <property type="term" value="C:plasma membrane"/>
    <property type="evidence" value="ECO:0007669"/>
    <property type="project" value="UniProtKB-SubCell"/>
</dbReference>
<evidence type="ECO:0000256" key="2">
    <source>
        <dbReference type="ARBA" id="ARBA00022448"/>
    </source>
</evidence>
<keyword evidence="5 7" id="KW-1133">Transmembrane helix</keyword>